<dbReference type="PANTHER" id="PTHR30143:SF0">
    <property type="entry name" value="2-KETO-4-PENTENOATE HYDRATASE"/>
    <property type="match status" value="1"/>
</dbReference>
<dbReference type="InterPro" id="IPR036663">
    <property type="entry name" value="Fumarylacetoacetase_C_sf"/>
</dbReference>
<evidence type="ECO:0008006" key="3">
    <source>
        <dbReference type="Google" id="ProtNLM"/>
    </source>
</evidence>
<proteinExistence type="predicted"/>
<dbReference type="Proteomes" id="UP000185622">
    <property type="component" value="Chromosome"/>
</dbReference>
<dbReference type="Gene3D" id="3.90.850.10">
    <property type="entry name" value="Fumarylacetoacetase-like, C-terminal domain"/>
    <property type="match status" value="1"/>
</dbReference>
<keyword evidence="2" id="KW-1185">Reference proteome</keyword>
<gene>
    <name evidence="1" type="ORF">BMG03_17760</name>
</gene>
<reference evidence="1 2" key="1">
    <citation type="submission" date="2017-01" db="EMBL/GenBank/DDBJ databases">
        <title>The complete genome sequence of a sulfur-oxidizing marine bacterium Thioclava sp. 25B10_4T.</title>
        <authorList>
            <person name="Liu Y."/>
            <person name="Lai Q."/>
            <person name="Shao Z."/>
        </authorList>
    </citation>
    <scope>NUCLEOTIDE SEQUENCE [LARGE SCALE GENOMIC DNA]</scope>
    <source>
        <strain evidence="1 2">25B10_4</strain>
    </source>
</reference>
<dbReference type="RefSeq" id="WP_075773870.1">
    <property type="nucleotide sequence ID" value="NZ_CP019437.1"/>
</dbReference>
<evidence type="ECO:0000313" key="1">
    <source>
        <dbReference type="EMBL" id="AQS49429.1"/>
    </source>
</evidence>
<name>A0ABN4XGN8_9RHOB</name>
<dbReference type="PANTHER" id="PTHR30143">
    <property type="entry name" value="ACID HYDRATASE"/>
    <property type="match status" value="1"/>
</dbReference>
<accession>A0ABN4XGN8</accession>
<organism evidence="1 2">
    <name type="scientific">Thioclava nitratireducens</name>
    <dbReference type="NCBI Taxonomy" id="1915078"/>
    <lineage>
        <taxon>Bacteria</taxon>
        <taxon>Pseudomonadati</taxon>
        <taxon>Pseudomonadota</taxon>
        <taxon>Alphaproteobacteria</taxon>
        <taxon>Rhodobacterales</taxon>
        <taxon>Paracoccaceae</taxon>
        <taxon>Thioclava</taxon>
    </lineage>
</organism>
<protein>
    <recommendedName>
        <fullName evidence="3">Hydratase</fullName>
    </recommendedName>
</protein>
<dbReference type="EMBL" id="CP019437">
    <property type="protein sequence ID" value="AQS49429.1"/>
    <property type="molecule type" value="Genomic_DNA"/>
</dbReference>
<dbReference type="SUPFAM" id="SSF56529">
    <property type="entry name" value="FAH"/>
    <property type="match status" value="1"/>
</dbReference>
<evidence type="ECO:0000313" key="2">
    <source>
        <dbReference type="Proteomes" id="UP000185622"/>
    </source>
</evidence>
<sequence>MQRDQIASAAEALAAANDGETLEALTPLPVTPAEAYAVQAESLRHLGPVGGWKHALLGGQDLSCAPVLGRAIHRSGATLAVAPHARLELEIAVRLRADISPEAKSHEILEAIGSVHVAFEVLQSRFTTLEKQPPLAQMADRFSNRAIVMGDEVPDWQTRDLSRLPLAIGAPADPPEMAAGMSLSEIVSFLGFLAERAAVIGPGLRAEHCIVTGARIGPQPLPVGVQLHGGLEGCQVSLTTCAL</sequence>
<dbReference type="InterPro" id="IPR050772">
    <property type="entry name" value="Hydratase-Decarb/MhpD_sf"/>
</dbReference>